<dbReference type="Proteomes" id="UP000677228">
    <property type="component" value="Unassembled WGS sequence"/>
</dbReference>
<evidence type="ECO:0000256" key="1">
    <source>
        <dbReference type="SAM" id="MobiDB-lite"/>
    </source>
</evidence>
<evidence type="ECO:0000313" key="4">
    <source>
        <dbReference type="Proteomes" id="UP000682733"/>
    </source>
</evidence>
<comment type="caution">
    <text evidence="3">The sequence shown here is derived from an EMBL/GenBank/DDBJ whole genome shotgun (WGS) entry which is preliminary data.</text>
</comment>
<evidence type="ECO:0000313" key="2">
    <source>
        <dbReference type="EMBL" id="CAF1150425.1"/>
    </source>
</evidence>
<accession>A0A8S2MQW4</accession>
<feature type="non-terminal residue" evidence="3">
    <location>
        <position position="1"/>
    </location>
</feature>
<name>A0A8S2MQW4_9BILA</name>
<sequence length="173" mass="20432">SQNNKYYPKEKRPISRNSKRQNYYVQQQQQITDKKKNNNEFFKKDTDSSVIMIDNHTIQLYQKIALTSLWANYKGTISCNSLSCLNDAQKPSRSLKSIHQQNSNNNNNNDNSHDNSLARTNQKWQQQMKFYVYDLSREKPINLIYDVDEEKLLLVNNVSENIYNYGIRNGLLQ</sequence>
<dbReference type="AlphaFoldDB" id="A0A8S2MQW4"/>
<protein>
    <submittedName>
        <fullName evidence="3">Uncharacterized protein</fullName>
    </submittedName>
</protein>
<dbReference type="Proteomes" id="UP000682733">
    <property type="component" value="Unassembled WGS sequence"/>
</dbReference>
<feature type="region of interest" description="Disordered" evidence="1">
    <location>
        <begin position="93"/>
        <end position="116"/>
    </location>
</feature>
<proteinExistence type="predicted"/>
<organism evidence="3 4">
    <name type="scientific">Didymodactylos carnosus</name>
    <dbReference type="NCBI Taxonomy" id="1234261"/>
    <lineage>
        <taxon>Eukaryota</taxon>
        <taxon>Metazoa</taxon>
        <taxon>Spiralia</taxon>
        <taxon>Gnathifera</taxon>
        <taxon>Rotifera</taxon>
        <taxon>Eurotatoria</taxon>
        <taxon>Bdelloidea</taxon>
        <taxon>Philodinida</taxon>
        <taxon>Philodinidae</taxon>
        <taxon>Didymodactylos</taxon>
    </lineage>
</organism>
<feature type="compositionally biased region" description="Low complexity" evidence="1">
    <location>
        <begin position="99"/>
        <end position="110"/>
    </location>
</feature>
<feature type="region of interest" description="Disordered" evidence="1">
    <location>
        <begin position="1"/>
        <end position="22"/>
    </location>
</feature>
<dbReference type="EMBL" id="CAJNOK010011865">
    <property type="protein sequence ID" value="CAF1150425.1"/>
    <property type="molecule type" value="Genomic_DNA"/>
</dbReference>
<gene>
    <name evidence="2" type="ORF">OVA965_LOCUS21575</name>
    <name evidence="3" type="ORF">TMI583_LOCUS22255</name>
</gene>
<evidence type="ECO:0000313" key="3">
    <source>
        <dbReference type="EMBL" id="CAF3956538.1"/>
    </source>
</evidence>
<reference evidence="3" key="1">
    <citation type="submission" date="2021-02" db="EMBL/GenBank/DDBJ databases">
        <authorList>
            <person name="Nowell W R."/>
        </authorList>
    </citation>
    <scope>NUCLEOTIDE SEQUENCE</scope>
</reference>
<dbReference type="EMBL" id="CAJOBA010030768">
    <property type="protein sequence ID" value="CAF3956538.1"/>
    <property type="molecule type" value="Genomic_DNA"/>
</dbReference>